<dbReference type="PANTHER" id="PTHR10989:SF16">
    <property type="entry name" value="AT02829P-RELATED"/>
    <property type="match status" value="1"/>
</dbReference>
<dbReference type="VEuPathDB" id="MicrosporidiaDB:AEWD_030980"/>
<dbReference type="VEuPathDB" id="MicrosporidiaDB:AEWQ_030980"/>
<dbReference type="EMBL" id="KC513611">
    <property type="protein sequence ID" value="AGE95963.1"/>
    <property type="molecule type" value="Genomic_DNA"/>
</dbReference>
<dbReference type="InterPro" id="IPR006838">
    <property type="entry name" value="ADTRP_AIG1"/>
</dbReference>
<feature type="transmembrane region" description="Helical" evidence="5">
    <location>
        <begin position="12"/>
        <end position="31"/>
    </location>
</feature>
<gene>
    <name evidence="6" type="ORF">ECU03_1060</name>
</gene>
<dbReference type="PANTHER" id="PTHR10989">
    <property type="entry name" value="ANDROGEN-INDUCED PROTEIN 1-RELATED"/>
    <property type="match status" value="1"/>
</dbReference>
<keyword evidence="2 5" id="KW-0812">Transmembrane</keyword>
<dbReference type="GO" id="GO:0012505">
    <property type="term" value="C:endomembrane system"/>
    <property type="evidence" value="ECO:0007669"/>
    <property type="project" value="UniProtKB-SubCell"/>
</dbReference>
<evidence type="ECO:0000256" key="5">
    <source>
        <dbReference type="SAM" id="Phobius"/>
    </source>
</evidence>
<comment type="subcellular location">
    <subcellularLocation>
        <location evidence="1">Endomembrane system</location>
        <topology evidence="1">Multi-pass membrane protein</topology>
    </subcellularLocation>
</comment>
<feature type="transmembrane region" description="Helical" evidence="5">
    <location>
        <begin position="123"/>
        <end position="140"/>
    </location>
</feature>
<dbReference type="VEuPathDB" id="MicrosporidiaDB:ECU03_1060"/>
<evidence type="ECO:0000256" key="1">
    <source>
        <dbReference type="ARBA" id="ARBA00004127"/>
    </source>
</evidence>
<keyword evidence="3 5" id="KW-1133">Transmembrane helix</keyword>
<feature type="transmembrane region" description="Helical" evidence="5">
    <location>
        <begin position="47"/>
        <end position="71"/>
    </location>
</feature>
<dbReference type="OMA" id="SITFWFF"/>
<keyword evidence="4 5" id="KW-0472">Membrane</keyword>
<organism evidence="6">
    <name type="scientific">Encephalitozoon cuniculi</name>
    <name type="common">Microsporidian parasite</name>
    <dbReference type="NCBI Taxonomy" id="6035"/>
    <lineage>
        <taxon>Eukaryota</taxon>
        <taxon>Fungi</taxon>
        <taxon>Fungi incertae sedis</taxon>
        <taxon>Microsporidia</taxon>
        <taxon>Unikaryonidae</taxon>
        <taxon>Encephalitozoon</taxon>
    </lineage>
</organism>
<evidence type="ECO:0000256" key="3">
    <source>
        <dbReference type="ARBA" id="ARBA00022989"/>
    </source>
</evidence>
<sequence>MEKRRTRVILKEALKIAFLGLCIYGTLDYAFQKETIEMIRSNSGGKFLYLTFISLHLTIISTILGYLIEVGLGKRLEHIYKDLLALSFSLEGIVTILFWTLYWTKPTLLKNKTLYESGIQESFLTEISQHLIPLLLLLICQADVKLQRKKRCICFIFGFGTLYFLEIWYFSTKNDKKWAYPMFNKMAMVYRILFIFAACLIGVASYMCLLEINSLAHQKHDRASESD</sequence>
<protein>
    <submittedName>
        <fullName evidence="6">Uncharacterized protein</fullName>
    </submittedName>
</protein>
<feature type="transmembrane region" description="Helical" evidence="5">
    <location>
        <begin position="152"/>
        <end position="170"/>
    </location>
</feature>
<reference evidence="6" key="1">
    <citation type="journal article" date="2013" name="Eukaryot. Cell">
        <title>Extremely Reduced Levels of Heterozygosity in the Vertebrate Pathogen Encephalitozoon cuniculi.</title>
        <authorList>
            <person name="Selman M."/>
            <person name="Sak B."/>
            <person name="Kvac M."/>
            <person name="Farinelli L."/>
            <person name="Weiss L.M."/>
            <person name="Corradi N."/>
        </authorList>
    </citation>
    <scope>NUCLEOTIDE SEQUENCE</scope>
</reference>
<dbReference type="VEuPathDB" id="MicrosporidiaDB:AEWR_030980"/>
<feature type="transmembrane region" description="Helical" evidence="5">
    <location>
        <begin position="83"/>
        <end position="103"/>
    </location>
</feature>
<evidence type="ECO:0000256" key="2">
    <source>
        <dbReference type="ARBA" id="ARBA00022692"/>
    </source>
</evidence>
<evidence type="ECO:0000313" key="6">
    <source>
        <dbReference type="EMBL" id="AGE95963.1"/>
    </source>
</evidence>
<dbReference type="VEuPathDB" id="MicrosporidiaDB:M970_030980"/>
<name>M1K4T6_ENCCN</name>
<dbReference type="AlphaFoldDB" id="M1K4T6"/>
<dbReference type="Pfam" id="PF04750">
    <property type="entry name" value="Far-17a_AIG1"/>
    <property type="match status" value="1"/>
</dbReference>
<evidence type="ECO:0000256" key="4">
    <source>
        <dbReference type="ARBA" id="ARBA00023136"/>
    </source>
</evidence>
<feature type="transmembrane region" description="Helical" evidence="5">
    <location>
        <begin position="190"/>
        <end position="212"/>
    </location>
</feature>
<dbReference type="GO" id="GO:0016020">
    <property type="term" value="C:membrane"/>
    <property type="evidence" value="ECO:0007669"/>
    <property type="project" value="InterPro"/>
</dbReference>
<accession>M1K4T6</accession>
<proteinExistence type="predicted"/>